<dbReference type="GeneTree" id="ENSGT01150000286934"/>
<name>A0A8D0E498_SALMN</name>
<reference evidence="10" key="2">
    <citation type="submission" date="2025-09" db="UniProtKB">
        <authorList>
            <consortium name="Ensembl"/>
        </authorList>
    </citation>
    <scope>IDENTIFICATION</scope>
</reference>
<evidence type="ECO:0000259" key="9">
    <source>
        <dbReference type="PROSITE" id="PS50157"/>
    </source>
</evidence>
<dbReference type="FunFam" id="3.30.160.60:FF:000478">
    <property type="entry name" value="Zinc finger protein 133"/>
    <property type="match status" value="1"/>
</dbReference>
<feature type="domain" description="C2H2-type" evidence="9">
    <location>
        <begin position="174"/>
        <end position="201"/>
    </location>
</feature>
<feature type="chain" id="PRO_5034242473" description="C2H2-type domain-containing protein" evidence="8">
    <location>
        <begin position="29"/>
        <end position="252"/>
    </location>
</feature>
<dbReference type="FunFam" id="3.30.160.60:FF:000176">
    <property type="entry name" value="zinc finger protein 70"/>
    <property type="match status" value="1"/>
</dbReference>
<feature type="domain" description="C2H2-type" evidence="9">
    <location>
        <begin position="118"/>
        <end position="145"/>
    </location>
</feature>
<proteinExistence type="predicted"/>
<comment type="subcellular location">
    <subcellularLocation>
        <location evidence="1">Nucleus</location>
    </subcellularLocation>
</comment>
<dbReference type="SMART" id="SM00355">
    <property type="entry name" value="ZnF_C2H2"/>
    <property type="match status" value="4"/>
</dbReference>
<dbReference type="PANTHER" id="PTHR23235:SF178">
    <property type="entry name" value="C2H2-TYPE DOMAIN-CONTAINING PROTEIN-RELATED"/>
    <property type="match status" value="1"/>
</dbReference>
<feature type="domain" description="C2H2-type" evidence="9">
    <location>
        <begin position="202"/>
        <end position="217"/>
    </location>
</feature>
<keyword evidence="5" id="KW-0862">Zinc</keyword>
<dbReference type="GO" id="GO:0000978">
    <property type="term" value="F:RNA polymerase II cis-regulatory region sequence-specific DNA binding"/>
    <property type="evidence" value="ECO:0007669"/>
    <property type="project" value="TreeGrafter"/>
</dbReference>
<dbReference type="Gene3D" id="3.30.160.60">
    <property type="entry name" value="Classic Zinc Finger"/>
    <property type="match status" value="5"/>
</dbReference>
<dbReference type="PANTHER" id="PTHR23235">
    <property type="entry name" value="KRUEPPEL-LIKE TRANSCRIPTION FACTOR"/>
    <property type="match status" value="1"/>
</dbReference>
<dbReference type="FunFam" id="3.30.160.60:FF:002254">
    <property type="entry name" value="Zinc finger protein 540"/>
    <property type="match status" value="2"/>
</dbReference>
<evidence type="ECO:0000256" key="2">
    <source>
        <dbReference type="ARBA" id="ARBA00022723"/>
    </source>
</evidence>
<evidence type="ECO:0000313" key="10">
    <source>
        <dbReference type="Ensembl" id="ENSSMRP00000025580.1"/>
    </source>
</evidence>
<evidence type="ECO:0000313" key="11">
    <source>
        <dbReference type="Proteomes" id="UP000694421"/>
    </source>
</evidence>
<feature type="domain" description="C2H2-type" evidence="9">
    <location>
        <begin position="146"/>
        <end position="173"/>
    </location>
</feature>
<dbReference type="GO" id="GO:0008270">
    <property type="term" value="F:zinc ion binding"/>
    <property type="evidence" value="ECO:0007669"/>
    <property type="project" value="UniProtKB-KW"/>
</dbReference>
<dbReference type="GO" id="GO:0000981">
    <property type="term" value="F:DNA-binding transcription factor activity, RNA polymerase II-specific"/>
    <property type="evidence" value="ECO:0007669"/>
    <property type="project" value="TreeGrafter"/>
</dbReference>
<sequence length="252" mass="28980">MGYVLSLGFYLYPSLLFVFFTFSSQTDHEQECVNDPELSMVSSEKNTYEGENEIFQNQSKLQTHKGNQSNPGKNDISIPWRGGITYELPISCKECGKTFRRWSEFTSHFRSHTGEKPYKCKECGKMFSQSSNLLRHFRIHTGEKPYECKECGKSFSRSSHLTSHFRTHTGEKPYECKECGKSFSRSSDVTTHFRTHTGEKPYKCKECGRGFSQSSNLLMQKASSVCSPLNSGICYNYSFHMGIFYSTLYCIH</sequence>
<feature type="domain" description="C2H2-type" evidence="9">
    <location>
        <begin position="90"/>
        <end position="117"/>
    </location>
</feature>
<evidence type="ECO:0000256" key="7">
    <source>
        <dbReference type="PROSITE-ProRule" id="PRU00042"/>
    </source>
</evidence>
<keyword evidence="4 7" id="KW-0863">Zinc-finger</keyword>
<dbReference type="Proteomes" id="UP000694421">
    <property type="component" value="Unplaced"/>
</dbReference>
<keyword evidence="3" id="KW-0677">Repeat</keyword>
<keyword evidence="6" id="KW-0539">Nucleus</keyword>
<evidence type="ECO:0000256" key="1">
    <source>
        <dbReference type="ARBA" id="ARBA00004123"/>
    </source>
</evidence>
<keyword evidence="11" id="KW-1185">Reference proteome</keyword>
<evidence type="ECO:0000256" key="6">
    <source>
        <dbReference type="ARBA" id="ARBA00023242"/>
    </source>
</evidence>
<dbReference type="OMA" id="GRICNCK"/>
<dbReference type="Ensembl" id="ENSSMRT00000029935.1">
    <property type="protein sequence ID" value="ENSSMRP00000025580.1"/>
    <property type="gene ID" value="ENSSMRG00000019773.1"/>
</dbReference>
<keyword evidence="2" id="KW-0479">Metal-binding</keyword>
<dbReference type="FunFam" id="3.30.160.60:FF:001498">
    <property type="entry name" value="Zinc finger protein 404"/>
    <property type="match status" value="1"/>
</dbReference>
<evidence type="ECO:0000256" key="4">
    <source>
        <dbReference type="ARBA" id="ARBA00022771"/>
    </source>
</evidence>
<evidence type="ECO:0000256" key="5">
    <source>
        <dbReference type="ARBA" id="ARBA00022833"/>
    </source>
</evidence>
<reference evidence="10" key="1">
    <citation type="submission" date="2025-08" db="UniProtKB">
        <authorList>
            <consortium name="Ensembl"/>
        </authorList>
    </citation>
    <scope>IDENTIFICATION</scope>
</reference>
<dbReference type="Pfam" id="PF00096">
    <property type="entry name" value="zf-C2H2"/>
    <property type="match status" value="5"/>
</dbReference>
<dbReference type="GO" id="GO:0005634">
    <property type="term" value="C:nucleus"/>
    <property type="evidence" value="ECO:0007669"/>
    <property type="project" value="UniProtKB-SubCell"/>
</dbReference>
<evidence type="ECO:0000256" key="3">
    <source>
        <dbReference type="ARBA" id="ARBA00022737"/>
    </source>
</evidence>
<feature type="signal peptide" evidence="8">
    <location>
        <begin position="1"/>
        <end position="28"/>
    </location>
</feature>
<dbReference type="InterPro" id="IPR013087">
    <property type="entry name" value="Znf_C2H2_type"/>
</dbReference>
<dbReference type="PRINTS" id="PR00048">
    <property type="entry name" value="ZINCFINGER"/>
</dbReference>
<dbReference type="PROSITE" id="PS00028">
    <property type="entry name" value="ZINC_FINGER_C2H2_1"/>
    <property type="match status" value="4"/>
</dbReference>
<accession>A0A8D0E498</accession>
<dbReference type="PROSITE" id="PS50157">
    <property type="entry name" value="ZINC_FINGER_C2H2_2"/>
    <property type="match status" value="5"/>
</dbReference>
<evidence type="ECO:0000256" key="8">
    <source>
        <dbReference type="SAM" id="SignalP"/>
    </source>
</evidence>
<dbReference type="SUPFAM" id="SSF57667">
    <property type="entry name" value="beta-beta-alpha zinc fingers"/>
    <property type="match status" value="3"/>
</dbReference>
<organism evidence="10 11">
    <name type="scientific">Salvator merianae</name>
    <name type="common">Argentine black and white tegu</name>
    <name type="synonym">Tupinambis merianae</name>
    <dbReference type="NCBI Taxonomy" id="96440"/>
    <lineage>
        <taxon>Eukaryota</taxon>
        <taxon>Metazoa</taxon>
        <taxon>Chordata</taxon>
        <taxon>Craniata</taxon>
        <taxon>Vertebrata</taxon>
        <taxon>Euteleostomi</taxon>
        <taxon>Lepidosauria</taxon>
        <taxon>Squamata</taxon>
        <taxon>Bifurcata</taxon>
        <taxon>Unidentata</taxon>
        <taxon>Episquamata</taxon>
        <taxon>Laterata</taxon>
        <taxon>Teiioidea</taxon>
        <taxon>Teiidae</taxon>
        <taxon>Salvator</taxon>
    </lineage>
</organism>
<keyword evidence="8" id="KW-0732">Signal</keyword>
<protein>
    <recommendedName>
        <fullName evidence="9">C2H2-type domain-containing protein</fullName>
    </recommendedName>
</protein>
<dbReference type="InterPro" id="IPR036236">
    <property type="entry name" value="Znf_C2H2_sf"/>
</dbReference>
<dbReference type="AlphaFoldDB" id="A0A8D0E498"/>